<evidence type="ECO:0008006" key="5">
    <source>
        <dbReference type="Google" id="ProtNLM"/>
    </source>
</evidence>
<accession>A0A8W8JI83</accession>
<dbReference type="EnsemblMetazoa" id="G18727.7">
    <property type="protein sequence ID" value="G18727.7:cds"/>
    <property type="gene ID" value="G18727"/>
</dbReference>
<dbReference type="InterPro" id="IPR036388">
    <property type="entry name" value="WH-like_DNA-bd_sf"/>
</dbReference>
<dbReference type="InterPro" id="IPR036390">
    <property type="entry name" value="WH_DNA-bd_sf"/>
</dbReference>
<keyword evidence="4" id="KW-1185">Reference proteome</keyword>
<organism evidence="3 4">
    <name type="scientific">Magallana gigas</name>
    <name type="common">Pacific oyster</name>
    <name type="synonym">Crassostrea gigas</name>
    <dbReference type="NCBI Taxonomy" id="29159"/>
    <lineage>
        <taxon>Eukaryota</taxon>
        <taxon>Metazoa</taxon>
        <taxon>Spiralia</taxon>
        <taxon>Lophotrochozoa</taxon>
        <taxon>Mollusca</taxon>
        <taxon>Bivalvia</taxon>
        <taxon>Autobranchia</taxon>
        <taxon>Pteriomorphia</taxon>
        <taxon>Ostreida</taxon>
        <taxon>Ostreoidea</taxon>
        <taxon>Ostreidae</taxon>
        <taxon>Magallana</taxon>
    </lineage>
</organism>
<dbReference type="AlphaFoldDB" id="A0A8W8JI83"/>
<dbReference type="EnsemblMetazoa" id="G18727.4">
    <property type="protein sequence ID" value="G18727.4:cds"/>
    <property type="gene ID" value="G18727"/>
</dbReference>
<feature type="domain" description="Methyltransferase" evidence="1">
    <location>
        <begin position="176"/>
        <end position="292"/>
    </location>
</feature>
<dbReference type="EnsemblMetazoa" id="G18727.10">
    <property type="protein sequence ID" value="G18727.10:cds"/>
    <property type="gene ID" value="G18727"/>
</dbReference>
<feature type="domain" description="S-adenosylmethionine-dependent methyltransferase Rv2258c-like winged HTH" evidence="2">
    <location>
        <begin position="33"/>
        <end position="96"/>
    </location>
</feature>
<dbReference type="PANTHER" id="PTHR45128:SF1">
    <property type="entry name" value="S-ADENOSYLMETHIONINE-DEPENDENT METHYLTRANSFERASE RV2258C"/>
    <property type="match status" value="1"/>
</dbReference>
<evidence type="ECO:0000313" key="4">
    <source>
        <dbReference type="Proteomes" id="UP000005408"/>
    </source>
</evidence>
<reference evidence="3" key="1">
    <citation type="submission" date="2022-08" db="UniProtKB">
        <authorList>
            <consortium name="EnsemblMetazoa"/>
        </authorList>
    </citation>
    <scope>IDENTIFICATION</scope>
    <source>
        <strain evidence="3">05x7-T-G4-1.051#20</strain>
    </source>
</reference>
<dbReference type="CDD" id="cd02440">
    <property type="entry name" value="AdoMet_MTases"/>
    <property type="match status" value="1"/>
</dbReference>
<dbReference type="Gene3D" id="1.10.10.10">
    <property type="entry name" value="Winged helix-like DNA-binding domain superfamily/Winged helix DNA-binding domain"/>
    <property type="match status" value="1"/>
</dbReference>
<dbReference type="SUPFAM" id="SSF46785">
    <property type="entry name" value="Winged helix' DNA-binding domain"/>
    <property type="match status" value="1"/>
</dbReference>
<dbReference type="EnsemblMetazoa" id="G18727.5">
    <property type="protein sequence ID" value="G18727.5:cds"/>
    <property type="gene ID" value="G18727"/>
</dbReference>
<dbReference type="InterPro" id="IPR029063">
    <property type="entry name" value="SAM-dependent_MTases_sf"/>
</dbReference>
<dbReference type="EnsemblMetazoa" id="G18727.3">
    <property type="protein sequence ID" value="G18727.3:cds"/>
    <property type="gene ID" value="G18727"/>
</dbReference>
<dbReference type="InterPro" id="IPR048711">
    <property type="entry name" value="WHD_Rv2258c"/>
</dbReference>
<dbReference type="Gene3D" id="3.40.50.150">
    <property type="entry name" value="Vaccinia Virus protein VP39"/>
    <property type="match status" value="1"/>
</dbReference>
<dbReference type="EnsemblMetazoa" id="G18727.8">
    <property type="protein sequence ID" value="G18727.8:cds"/>
    <property type="gene ID" value="G18727"/>
</dbReference>
<dbReference type="Proteomes" id="UP000005408">
    <property type="component" value="Unassembled WGS sequence"/>
</dbReference>
<dbReference type="PANTHER" id="PTHR45128">
    <property type="entry name" value="METHYLTRANSFERASE TYPE 11"/>
    <property type="match status" value="1"/>
</dbReference>
<dbReference type="SUPFAM" id="SSF53335">
    <property type="entry name" value="S-adenosyl-L-methionine-dependent methyltransferases"/>
    <property type="match status" value="1"/>
</dbReference>
<dbReference type="InterPro" id="IPR025714">
    <property type="entry name" value="Methyltranfer_dom"/>
</dbReference>
<protein>
    <recommendedName>
        <fullName evidence="5">Methyltransferase domain-containing protein</fullName>
    </recommendedName>
</protein>
<dbReference type="EnsemblMetazoa" id="G18727.9">
    <property type="protein sequence ID" value="G18727.9:cds"/>
    <property type="gene ID" value="G18727"/>
</dbReference>
<dbReference type="Pfam" id="PF21320">
    <property type="entry name" value="WHD_Rv2258c"/>
    <property type="match status" value="1"/>
</dbReference>
<proteinExistence type="predicted"/>
<evidence type="ECO:0000313" key="3">
    <source>
        <dbReference type="EnsemblMetazoa" id="G18727.9:cds"/>
    </source>
</evidence>
<name>A0A8W8JI83_MAGGI</name>
<dbReference type="InterPro" id="IPR053173">
    <property type="entry name" value="SAM-binding_MTase"/>
</dbReference>
<sequence length="358" mass="40337">MENTTYNKGYTLMNNLEGFEKLIEDTVSGGLHTMVLALGHRVGLVDAFYRLGRPATAKEISKEASLNLRYVQEWLACMTAKGIVQYEDESYSLPASERVQKAVLTSAVLPMFADCLSSLESVMQDPDHNRGYPFPQKDLEWLGKFNEVSAFNPEWITRNLQPVFEHFHTETQENIENILDFGCGYGKLCQQLALSQPDCDVTGVDIDEVSVKHCQQTYCYPNLRFLRNADFFYSNLKKNFDVIILMEMLHDLPDPSHVLSELKSVLKPNGYIVAFEPNISSDVSANIGSKAAQSHLPYSVFFCLPNSMSQSPAVGHGAGWGVEDRRQFIVNDGFSIVNVDSHLLDNEYDRIVFKMSTT</sequence>
<dbReference type="Pfam" id="PF13847">
    <property type="entry name" value="Methyltransf_31"/>
    <property type="match status" value="1"/>
</dbReference>
<dbReference type="EnsemblMetazoa" id="G18727.2">
    <property type="protein sequence ID" value="G18727.2:cds"/>
    <property type="gene ID" value="G18727"/>
</dbReference>
<evidence type="ECO:0000259" key="1">
    <source>
        <dbReference type="Pfam" id="PF13847"/>
    </source>
</evidence>
<evidence type="ECO:0000259" key="2">
    <source>
        <dbReference type="Pfam" id="PF21320"/>
    </source>
</evidence>